<dbReference type="InterPro" id="IPR027623">
    <property type="entry name" value="AmmeMemoSam_A"/>
</dbReference>
<dbReference type="PROSITE" id="PS51112">
    <property type="entry name" value="AMMECR1"/>
    <property type="match status" value="1"/>
</dbReference>
<dbReference type="Gene3D" id="3.30.700.20">
    <property type="entry name" value="Hypothetical protein ph0010, domain 1"/>
    <property type="match status" value="1"/>
</dbReference>
<keyword evidence="4" id="KW-1185">Reference proteome</keyword>
<dbReference type="SUPFAM" id="SSF143447">
    <property type="entry name" value="AMMECR1-like"/>
    <property type="match status" value="1"/>
</dbReference>
<evidence type="ECO:0000259" key="2">
    <source>
        <dbReference type="PROSITE" id="PS51112"/>
    </source>
</evidence>
<feature type="domain" description="AMMECR1" evidence="2">
    <location>
        <begin position="5"/>
        <end position="194"/>
    </location>
</feature>
<dbReference type="InterPro" id="IPR036071">
    <property type="entry name" value="AMMECR1_dom_sf"/>
</dbReference>
<accession>A0A133VBE1</accession>
<dbReference type="EMBL" id="LHYA01000015">
    <property type="protein sequence ID" value="KXB03771.1"/>
    <property type="molecule type" value="Genomic_DNA"/>
</dbReference>
<dbReference type="InterPro" id="IPR027485">
    <property type="entry name" value="AMMECR1_N"/>
</dbReference>
<reference evidence="3 4" key="1">
    <citation type="journal article" date="2016" name="Sci. Rep.">
        <title>Metabolic traits of an uncultured archaeal lineage -MSBL1- from brine pools of the Red Sea.</title>
        <authorList>
            <person name="Mwirichia R."/>
            <person name="Alam I."/>
            <person name="Rashid M."/>
            <person name="Vinu M."/>
            <person name="Ba-Alawi W."/>
            <person name="Anthony Kamau A."/>
            <person name="Kamanda Ngugi D."/>
            <person name="Goker M."/>
            <person name="Klenk H.P."/>
            <person name="Bajic V."/>
            <person name="Stingl U."/>
        </authorList>
    </citation>
    <scope>NUCLEOTIDE SEQUENCE [LARGE SCALE GENOMIC DNA]</scope>
    <source>
        <strain evidence="3">SCGC-AAA261G05</strain>
    </source>
</reference>
<dbReference type="Proteomes" id="UP000070405">
    <property type="component" value="Unassembled WGS sequence"/>
</dbReference>
<dbReference type="NCBIfam" id="TIGR04335">
    <property type="entry name" value="AmmeMemoSam_A"/>
    <property type="match status" value="1"/>
</dbReference>
<sequence length="201" mass="22474">MLTLEEGKFLVGLARQSIETYLDESKKPETPEVPEKLRESRGVFVTLRKNGELRGCIGRPLPTQSLVDGIIDSSINSAVGDPRFPSLEKEELKNVNIEVSVLTPPEVIEVKTPRDYPEKVKVGKDGLIVERLGSKGLLLPQVPIEQGWDVEEFLTHTCLKAHLKPDCWLKNDVKIKKFSAQIFAEKEPGGEVEERSISEES</sequence>
<dbReference type="HAMAP" id="MF_00645">
    <property type="entry name" value="AMMECR1"/>
    <property type="match status" value="1"/>
</dbReference>
<gene>
    <name evidence="3" type="ORF">AKJ47_01710</name>
</gene>
<dbReference type="Pfam" id="PF01871">
    <property type="entry name" value="AMMECR1"/>
    <property type="match status" value="1"/>
</dbReference>
<dbReference type="Gene3D" id="3.30.1490.150">
    <property type="entry name" value="Hypothetical protein ph0010, domain 2"/>
    <property type="match status" value="1"/>
</dbReference>
<organism evidence="3 4">
    <name type="scientific">candidate division MSBL1 archaeon SCGC-AAA261G05</name>
    <dbReference type="NCBI Taxonomy" id="1698276"/>
    <lineage>
        <taxon>Archaea</taxon>
        <taxon>Methanobacteriati</taxon>
        <taxon>Methanobacteriota</taxon>
        <taxon>candidate division MSBL1</taxon>
    </lineage>
</organism>
<dbReference type="InterPro" id="IPR002733">
    <property type="entry name" value="AMMECR1_domain"/>
</dbReference>
<dbReference type="PANTHER" id="PTHR13016">
    <property type="entry name" value="AMMECR1 HOMOLOG"/>
    <property type="match status" value="1"/>
</dbReference>
<dbReference type="NCBIfam" id="TIGR00296">
    <property type="entry name" value="TIGR00296 family protein"/>
    <property type="match status" value="1"/>
</dbReference>
<evidence type="ECO:0000313" key="4">
    <source>
        <dbReference type="Proteomes" id="UP000070405"/>
    </source>
</evidence>
<proteinExistence type="inferred from homology"/>
<evidence type="ECO:0000313" key="3">
    <source>
        <dbReference type="EMBL" id="KXB03771.1"/>
    </source>
</evidence>
<protein>
    <recommendedName>
        <fullName evidence="1">Protein AKJ47_01710</fullName>
    </recommendedName>
</protein>
<comment type="caution">
    <text evidence="3">The sequence shown here is derived from an EMBL/GenBank/DDBJ whole genome shotgun (WGS) entry which is preliminary data.</text>
</comment>
<dbReference type="PANTHER" id="PTHR13016:SF0">
    <property type="entry name" value="AMME SYNDROME CANDIDATE GENE 1 PROTEIN"/>
    <property type="match status" value="1"/>
</dbReference>
<dbReference type="InterPro" id="IPR023472">
    <property type="entry name" value="Uncharacterised_MJ0810"/>
</dbReference>
<evidence type="ECO:0000256" key="1">
    <source>
        <dbReference type="HAMAP-Rule" id="MF_00645"/>
    </source>
</evidence>
<dbReference type="PATRIC" id="fig|1698276.3.peg.160"/>
<dbReference type="InterPro" id="IPR023473">
    <property type="entry name" value="AMMECR1"/>
</dbReference>
<dbReference type="AlphaFoldDB" id="A0A133VBE1"/>
<name>A0A133VBE1_9EURY</name>